<dbReference type="PRINTS" id="PR00081">
    <property type="entry name" value="GDHRDH"/>
</dbReference>
<dbReference type="AlphaFoldDB" id="A0A4R0HIG3"/>
<proteinExistence type="inferred from homology"/>
<evidence type="ECO:0000256" key="2">
    <source>
        <dbReference type="ARBA" id="ARBA00023002"/>
    </source>
</evidence>
<dbReference type="CDD" id="cd05355">
    <property type="entry name" value="SDR_c1"/>
    <property type="match status" value="1"/>
</dbReference>
<reference evidence="5 6" key="1">
    <citation type="submission" date="2019-02" db="EMBL/GenBank/DDBJ databases">
        <title>The draft genome of Kosakonia quasisacchari strain WCHKQ120001.</title>
        <authorList>
            <person name="Wang C."/>
            <person name="Feng Y."/>
            <person name="Zong Z."/>
        </authorList>
    </citation>
    <scope>NUCLEOTIDE SEQUENCE [LARGE SCALE GENOMIC DNA]</scope>
    <source>
        <strain evidence="5 6">WCHKQ120001</strain>
    </source>
</reference>
<dbReference type="EMBL" id="SJOP01000007">
    <property type="protein sequence ID" value="TCC09450.1"/>
    <property type="molecule type" value="Genomic_DNA"/>
</dbReference>
<dbReference type="PROSITE" id="PS00061">
    <property type="entry name" value="ADH_SHORT"/>
    <property type="match status" value="1"/>
</dbReference>
<keyword evidence="2" id="KW-0560">Oxidoreductase</keyword>
<evidence type="ECO:0000256" key="3">
    <source>
        <dbReference type="ARBA" id="ARBA00067437"/>
    </source>
</evidence>
<organism evidence="5 6">
    <name type="scientific">Kosakonia quasisacchari</name>
    <dbReference type="NCBI Taxonomy" id="2529380"/>
    <lineage>
        <taxon>Bacteria</taxon>
        <taxon>Pseudomonadati</taxon>
        <taxon>Pseudomonadota</taxon>
        <taxon>Gammaproteobacteria</taxon>
        <taxon>Enterobacterales</taxon>
        <taxon>Enterobacteriaceae</taxon>
        <taxon>Kosakonia</taxon>
    </lineage>
</organism>
<feature type="compositionally biased region" description="Basic and acidic residues" evidence="4">
    <location>
        <begin position="35"/>
        <end position="44"/>
    </location>
</feature>
<name>A0A4R0HIG3_9ENTR</name>
<dbReference type="NCBIfam" id="NF004782">
    <property type="entry name" value="PRK06128.1"/>
    <property type="match status" value="1"/>
</dbReference>
<accession>A0A4R0HIG3</accession>
<gene>
    <name evidence="5" type="ORF">E0L21_09290</name>
</gene>
<evidence type="ECO:0000313" key="5">
    <source>
        <dbReference type="EMBL" id="TCC09450.1"/>
    </source>
</evidence>
<keyword evidence="6" id="KW-1185">Reference proteome</keyword>
<dbReference type="SUPFAM" id="SSF51735">
    <property type="entry name" value="NAD(P)-binding Rossmann-fold domains"/>
    <property type="match status" value="1"/>
</dbReference>
<feature type="region of interest" description="Disordered" evidence="4">
    <location>
        <begin position="1"/>
        <end position="49"/>
    </location>
</feature>
<dbReference type="PANTHER" id="PTHR48107:SF16">
    <property type="entry name" value="NADPH-DEPENDENT ALDEHYDE REDUCTASE 1, CHLOROPLASTIC"/>
    <property type="match status" value="1"/>
</dbReference>
<dbReference type="Gene3D" id="3.40.50.720">
    <property type="entry name" value="NAD(P)-binding Rossmann-like Domain"/>
    <property type="match status" value="1"/>
</dbReference>
<dbReference type="FunFam" id="3.40.50.720:FF:000097">
    <property type="entry name" value="SDR family oxidoreductase"/>
    <property type="match status" value="1"/>
</dbReference>
<evidence type="ECO:0000256" key="1">
    <source>
        <dbReference type="ARBA" id="ARBA00006484"/>
    </source>
</evidence>
<dbReference type="InterPro" id="IPR036291">
    <property type="entry name" value="NAD(P)-bd_dom_sf"/>
</dbReference>
<dbReference type="RefSeq" id="WP_131408784.1">
    <property type="nucleotide sequence ID" value="NZ_SJOP01000007.1"/>
</dbReference>
<evidence type="ECO:0000313" key="6">
    <source>
        <dbReference type="Proteomes" id="UP000291793"/>
    </source>
</evidence>
<comment type="caution">
    <text evidence="5">The sequence shown here is derived from an EMBL/GenBank/DDBJ whole genome shotgun (WGS) entry which is preliminary data.</text>
</comment>
<dbReference type="InterPro" id="IPR002347">
    <property type="entry name" value="SDR_fam"/>
</dbReference>
<dbReference type="PRINTS" id="PR00080">
    <property type="entry name" value="SDRFAMILY"/>
</dbReference>
<sequence length="297" mass="31503">MAEQSPKTTLAPHYPTPPFVEQPQPAPGLASKMKPVPDHGETRYRGSGRLTGRKALITGGDSGIGRAVAIAYAREGADVAINYLPEEESDAAEVIKLIEAEGRKAIAIPGDIRSEAFCQTLVNEAVTKLGGLDILVNNAGRQQFNESILTLSTEDFDATFKTNVYAMFWITKAAVEHLPRGASIINTSSVQAYQPSPILLDYAQTKAAIVAFTKSLAQQLGEKGIRVNAVAPGPYWTPLQSSGGQPQEKVQQFGASAPLGRPGQPVEIAPLYVTMASAESSYTSGQVWCSDGGTGTL</sequence>
<dbReference type="Proteomes" id="UP000291793">
    <property type="component" value="Unassembled WGS sequence"/>
</dbReference>
<dbReference type="OrthoDB" id="9809287at2"/>
<evidence type="ECO:0000256" key="4">
    <source>
        <dbReference type="SAM" id="MobiDB-lite"/>
    </source>
</evidence>
<dbReference type="InterPro" id="IPR020904">
    <property type="entry name" value="Sc_DH/Rdtase_CS"/>
</dbReference>
<protein>
    <recommendedName>
        <fullName evidence="3">Uncharacterized oxidoreductase YghA</fullName>
    </recommendedName>
</protein>
<comment type="similarity">
    <text evidence="1">Belongs to the short-chain dehydrogenases/reductases (SDR) family.</text>
</comment>
<dbReference type="GO" id="GO:0016614">
    <property type="term" value="F:oxidoreductase activity, acting on CH-OH group of donors"/>
    <property type="evidence" value="ECO:0007669"/>
    <property type="project" value="UniProtKB-ARBA"/>
</dbReference>
<dbReference type="Pfam" id="PF13561">
    <property type="entry name" value="adh_short_C2"/>
    <property type="match status" value="1"/>
</dbReference>
<feature type="compositionally biased region" description="Pro residues" evidence="4">
    <location>
        <begin position="14"/>
        <end position="26"/>
    </location>
</feature>
<dbReference type="PANTHER" id="PTHR48107">
    <property type="entry name" value="NADPH-DEPENDENT ALDEHYDE REDUCTASE-LIKE PROTEIN, CHLOROPLASTIC-RELATED"/>
    <property type="match status" value="1"/>
</dbReference>